<evidence type="ECO:0000256" key="4">
    <source>
        <dbReference type="ARBA" id="ARBA00022989"/>
    </source>
</evidence>
<protein>
    <submittedName>
        <fullName evidence="9">Major facilitator superfamily domain-containing protein</fullName>
    </submittedName>
</protein>
<feature type="transmembrane region" description="Helical" evidence="7">
    <location>
        <begin position="353"/>
        <end position="372"/>
    </location>
</feature>
<dbReference type="OrthoDB" id="2962993at2759"/>
<evidence type="ECO:0000313" key="9">
    <source>
        <dbReference type="EMBL" id="KAH7163581.1"/>
    </source>
</evidence>
<evidence type="ECO:0000256" key="6">
    <source>
        <dbReference type="ARBA" id="ARBA00023180"/>
    </source>
</evidence>
<dbReference type="InterPro" id="IPR011701">
    <property type="entry name" value="MFS"/>
</dbReference>
<dbReference type="GO" id="GO:0022857">
    <property type="term" value="F:transmembrane transporter activity"/>
    <property type="evidence" value="ECO:0007669"/>
    <property type="project" value="InterPro"/>
</dbReference>
<dbReference type="AlphaFoldDB" id="A0A9P9FJP9"/>
<feature type="transmembrane region" description="Helical" evidence="7">
    <location>
        <begin position="152"/>
        <end position="174"/>
    </location>
</feature>
<evidence type="ECO:0000256" key="7">
    <source>
        <dbReference type="SAM" id="Phobius"/>
    </source>
</evidence>
<dbReference type="PANTHER" id="PTHR43791">
    <property type="entry name" value="PERMEASE-RELATED"/>
    <property type="match status" value="1"/>
</dbReference>
<dbReference type="Gene3D" id="1.20.1250.20">
    <property type="entry name" value="MFS general substrate transporter like domains"/>
    <property type="match status" value="2"/>
</dbReference>
<feature type="transmembrane region" description="Helical" evidence="7">
    <location>
        <begin position="326"/>
        <end position="346"/>
    </location>
</feature>
<dbReference type="InterPro" id="IPR036259">
    <property type="entry name" value="MFS_trans_sf"/>
</dbReference>
<dbReference type="FunFam" id="1.20.1250.20:FF:000018">
    <property type="entry name" value="MFS transporter permease"/>
    <property type="match status" value="1"/>
</dbReference>
<dbReference type="PANTHER" id="PTHR43791:SF24">
    <property type="entry name" value="NICOTINIC ACID PLASMA MEMBRANE TRANSPORTER"/>
    <property type="match status" value="1"/>
</dbReference>
<proteinExistence type="predicted"/>
<evidence type="ECO:0000313" key="10">
    <source>
        <dbReference type="Proteomes" id="UP000717696"/>
    </source>
</evidence>
<gene>
    <name evidence="9" type="ORF">B0J13DRAFT_670129</name>
</gene>
<dbReference type="GO" id="GO:0016020">
    <property type="term" value="C:membrane"/>
    <property type="evidence" value="ECO:0007669"/>
    <property type="project" value="UniProtKB-SubCell"/>
</dbReference>
<dbReference type="Pfam" id="PF07690">
    <property type="entry name" value="MFS_1"/>
    <property type="match status" value="1"/>
</dbReference>
<evidence type="ECO:0000256" key="3">
    <source>
        <dbReference type="ARBA" id="ARBA00022692"/>
    </source>
</evidence>
<keyword evidence="3 7" id="KW-0812">Transmembrane</keyword>
<sequence>MPRASLNHYYQPTVLSIRKHASSDVPPDTEPRAPSEDATAVIFIDPEKEKATVRKFDRYVLPQFVIIQILSYLDRTNIGNARIFGFEEDLNFKGNDFANLTSLFYVTYVIFEIPWVLAVKRYGANSVIAIAIILWSIVVISTGFIHSYTHAVVLRLILGFTEAGIFPALSFLISTIYPRGSQAKRIAVLYGSTALAGAFGGLIAYAIQMMGDRLGIAAWRWLFIIEGAISIVFGLACWATLPRSSEEAWFLKEDEKRLMKDRRARDIAYTGSDEFSWSYVWMAFTDTMVWAAGLSLFCAGVPLFGFGTFLPTIIKGLGFESLQVNYLTIPVYITGCIILAIVTFISDRLQKRAAVAVLVPLIVIVGYAIPIGTSVAGAGFFAMFLCSGVYTYNTLLVTWVSNNIKPDHKRSAALPFFVSIANISGVVSGQVYPTHTAPRYILGNAVSLSMEFMAGCGIVVIYFILRRRNQIKDKQRADGITDNGDKSDKALDFEYIL</sequence>
<feature type="transmembrane region" description="Helical" evidence="7">
    <location>
        <begin position="219"/>
        <end position="241"/>
    </location>
</feature>
<feature type="transmembrane region" description="Helical" evidence="7">
    <location>
        <begin position="412"/>
        <end position="433"/>
    </location>
</feature>
<dbReference type="SUPFAM" id="SSF103473">
    <property type="entry name" value="MFS general substrate transporter"/>
    <property type="match status" value="1"/>
</dbReference>
<evidence type="ECO:0000259" key="8">
    <source>
        <dbReference type="PROSITE" id="PS50850"/>
    </source>
</evidence>
<feature type="transmembrane region" description="Helical" evidence="7">
    <location>
        <begin position="378"/>
        <end position="400"/>
    </location>
</feature>
<feature type="transmembrane region" description="Helical" evidence="7">
    <location>
        <begin position="126"/>
        <end position="146"/>
    </location>
</feature>
<dbReference type="EMBL" id="JAGMUU010000001">
    <property type="protein sequence ID" value="KAH7163581.1"/>
    <property type="molecule type" value="Genomic_DNA"/>
</dbReference>
<comment type="subcellular location">
    <subcellularLocation>
        <location evidence="1">Membrane</location>
        <topology evidence="1">Multi-pass membrane protein</topology>
    </subcellularLocation>
</comment>
<feature type="transmembrane region" description="Helical" evidence="7">
    <location>
        <begin position="186"/>
        <end position="207"/>
    </location>
</feature>
<reference evidence="9" key="1">
    <citation type="journal article" date="2021" name="Nat. Commun.">
        <title>Genetic determinants of endophytism in the Arabidopsis root mycobiome.</title>
        <authorList>
            <person name="Mesny F."/>
            <person name="Miyauchi S."/>
            <person name="Thiergart T."/>
            <person name="Pickel B."/>
            <person name="Atanasova L."/>
            <person name="Karlsson M."/>
            <person name="Huettel B."/>
            <person name="Barry K.W."/>
            <person name="Haridas S."/>
            <person name="Chen C."/>
            <person name="Bauer D."/>
            <person name="Andreopoulos W."/>
            <person name="Pangilinan J."/>
            <person name="LaButti K."/>
            <person name="Riley R."/>
            <person name="Lipzen A."/>
            <person name="Clum A."/>
            <person name="Drula E."/>
            <person name="Henrissat B."/>
            <person name="Kohler A."/>
            <person name="Grigoriev I.V."/>
            <person name="Martin F.M."/>
            <person name="Hacquard S."/>
        </authorList>
    </citation>
    <scope>NUCLEOTIDE SEQUENCE</scope>
    <source>
        <strain evidence="9">MPI-CAGE-AT-0021</strain>
    </source>
</reference>
<evidence type="ECO:0000256" key="1">
    <source>
        <dbReference type="ARBA" id="ARBA00004141"/>
    </source>
</evidence>
<feature type="domain" description="Major facilitator superfamily (MFS) profile" evidence="8">
    <location>
        <begin position="60"/>
        <end position="469"/>
    </location>
</feature>
<keyword evidence="10" id="KW-1185">Reference proteome</keyword>
<dbReference type="InterPro" id="IPR020846">
    <property type="entry name" value="MFS_dom"/>
</dbReference>
<name>A0A9P9FJP9_9HYPO</name>
<accession>A0A9P9FJP9</accession>
<keyword evidence="6" id="KW-0325">Glycoprotein</keyword>
<evidence type="ECO:0000256" key="2">
    <source>
        <dbReference type="ARBA" id="ARBA00022448"/>
    </source>
</evidence>
<dbReference type="FunFam" id="1.20.1250.20:FF:000013">
    <property type="entry name" value="MFS general substrate transporter"/>
    <property type="match status" value="1"/>
</dbReference>
<evidence type="ECO:0000256" key="5">
    <source>
        <dbReference type="ARBA" id="ARBA00023136"/>
    </source>
</evidence>
<feature type="transmembrane region" description="Helical" evidence="7">
    <location>
        <begin position="289"/>
        <end position="314"/>
    </location>
</feature>
<organism evidence="9 10">
    <name type="scientific">Dactylonectria estremocensis</name>
    <dbReference type="NCBI Taxonomy" id="1079267"/>
    <lineage>
        <taxon>Eukaryota</taxon>
        <taxon>Fungi</taxon>
        <taxon>Dikarya</taxon>
        <taxon>Ascomycota</taxon>
        <taxon>Pezizomycotina</taxon>
        <taxon>Sordariomycetes</taxon>
        <taxon>Hypocreomycetidae</taxon>
        <taxon>Hypocreales</taxon>
        <taxon>Nectriaceae</taxon>
        <taxon>Dactylonectria</taxon>
    </lineage>
</organism>
<keyword evidence="4 7" id="KW-1133">Transmembrane helix</keyword>
<dbReference type="Proteomes" id="UP000717696">
    <property type="component" value="Unassembled WGS sequence"/>
</dbReference>
<keyword evidence="2" id="KW-0813">Transport</keyword>
<keyword evidence="5 7" id="KW-0472">Membrane</keyword>
<feature type="transmembrane region" description="Helical" evidence="7">
    <location>
        <begin position="97"/>
        <end position="119"/>
    </location>
</feature>
<comment type="caution">
    <text evidence="9">The sequence shown here is derived from an EMBL/GenBank/DDBJ whole genome shotgun (WGS) entry which is preliminary data.</text>
</comment>
<dbReference type="PROSITE" id="PS50850">
    <property type="entry name" value="MFS"/>
    <property type="match status" value="1"/>
</dbReference>
<feature type="transmembrane region" description="Helical" evidence="7">
    <location>
        <begin position="445"/>
        <end position="465"/>
    </location>
</feature>